<accession>A0ABR3WBR7</accession>
<dbReference type="PANTHER" id="PTHR23083">
    <property type="entry name" value="TETRATRICOPEPTIDE REPEAT PROTEIN, TPR"/>
    <property type="match status" value="1"/>
</dbReference>
<organism evidence="5 6">
    <name type="scientific">Diaporthe australafricana</name>
    <dbReference type="NCBI Taxonomy" id="127596"/>
    <lineage>
        <taxon>Eukaryota</taxon>
        <taxon>Fungi</taxon>
        <taxon>Dikarya</taxon>
        <taxon>Ascomycota</taxon>
        <taxon>Pezizomycotina</taxon>
        <taxon>Sordariomycetes</taxon>
        <taxon>Sordariomycetidae</taxon>
        <taxon>Diaporthales</taxon>
        <taxon>Diaporthaceae</taxon>
        <taxon>Diaporthe</taxon>
    </lineage>
</organism>
<feature type="compositionally biased region" description="Low complexity" evidence="4">
    <location>
        <begin position="967"/>
        <end position="986"/>
    </location>
</feature>
<protein>
    <recommendedName>
        <fullName evidence="7">Filamentation protein</fullName>
    </recommendedName>
</protein>
<feature type="compositionally biased region" description="Polar residues" evidence="4">
    <location>
        <begin position="871"/>
        <end position="885"/>
    </location>
</feature>
<keyword evidence="3" id="KW-0802">TPR repeat</keyword>
<evidence type="ECO:0000256" key="3">
    <source>
        <dbReference type="PROSITE-ProRule" id="PRU00339"/>
    </source>
</evidence>
<evidence type="ECO:0000313" key="5">
    <source>
        <dbReference type="EMBL" id="KAL1857679.1"/>
    </source>
</evidence>
<feature type="compositionally biased region" description="Low complexity" evidence="4">
    <location>
        <begin position="764"/>
        <end position="780"/>
    </location>
</feature>
<comment type="caution">
    <text evidence="5">The sequence shown here is derived from an EMBL/GenBank/DDBJ whole genome shotgun (WGS) entry which is preliminary data.</text>
</comment>
<dbReference type="PANTHER" id="PTHR23083:SF464">
    <property type="entry name" value="TETRATRICOPEPTIDE REPEAT DOMAIN 7, ISOFORM A"/>
    <property type="match status" value="1"/>
</dbReference>
<feature type="region of interest" description="Disordered" evidence="4">
    <location>
        <begin position="472"/>
        <end position="491"/>
    </location>
</feature>
<reference evidence="5 6" key="1">
    <citation type="journal article" date="2024" name="IMA Fungus">
        <title>IMA Genome - F19 : A genome assembly and annotation guide to empower mycologists, including annotated draft genome sequences of Ceratocystis pirilliformis, Diaporthe australafricana, Fusarium ophioides, Paecilomyces lecythidis, and Sporothrix stenoceras.</title>
        <authorList>
            <person name="Aylward J."/>
            <person name="Wilson A.M."/>
            <person name="Visagie C.M."/>
            <person name="Spraker J."/>
            <person name="Barnes I."/>
            <person name="Buitendag C."/>
            <person name="Ceriani C."/>
            <person name="Del Mar Angel L."/>
            <person name="du Plessis D."/>
            <person name="Fuchs T."/>
            <person name="Gasser K."/>
            <person name="Kramer D."/>
            <person name="Li W."/>
            <person name="Munsamy K."/>
            <person name="Piso A."/>
            <person name="Price J.L."/>
            <person name="Sonnekus B."/>
            <person name="Thomas C."/>
            <person name="van der Nest A."/>
            <person name="van Dijk A."/>
            <person name="van Heerden A."/>
            <person name="van Vuuren N."/>
            <person name="Yilmaz N."/>
            <person name="Duong T.A."/>
            <person name="van der Merwe N.A."/>
            <person name="Wingfield M.J."/>
            <person name="Wingfield B.D."/>
        </authorList>
    </citation>
    <scope>NUCLEOTIDE SEQUENCE [LARGE SCALE GENOMIC DNA]</scope>
    <source>
        <strain evidence="5 6">CMW 18300</strain>
    </source>
</reference>
<evidence type="ECO:0008006" key="7">
    <source>
        <dbReference type="Google" id="ProtNLM"/>
    </source>
</evidence>
<dbReference type="PROSITE" id="PS50005">
    <property type="entry name" value="TPR"/>
    <property type="match status" value="1"/>
</dbReference>
<dbReference type="InterPro" id="IPR019734">
    <property type="entry name" value="TPR_rpt"/>
</dbReference>
<proteinExistence type="inferred from homology"/>
<evidence type="ECO:0000256" key="1">
    <source>
        <dbReference type="ARBA" id="ARBA00002550"/>
    </source>
</evidence>
<dbReference type="InterPro" id="IPR011990">
    <property type="entry name" value="TPR-like_helical_dom_sf"/>
</dbReference>
<feature type="compositionally biased region" description="Basic and acidic residues" evidence="4">
    <location>
        <begin position="801"/>
        <end position="822"/>
    </location>
</feature>
<feature type="region of interest" description="Disordered" evidence="4">
    <location>
        <begin position="963"/>
        <end position="989"/>
    </location>
</feature>
<comment type="function">
    <text evidence="1">Involved in endocytosis.</text>
</comment>
<name>A0ABR3WBR7_9PEZI</name>
<feature type="repeat" description="TPR" evidence="3">
    <location>
        <begin position="999"/>
        <end position="1032"/>
    </location>
</feature>
<dbReference type="Gene3D" id="1.25.40.10">
    <property type="entry name" value="Tetratricopeptide repeat domain"/>
    <property type="match status" value="1"/>
</dbReference>
<evidence type="ECO:0000313" key="6">
    <source>
        <dbReference type="Proteomes" id="UP001583177"/>
    </source>
</evidence>
<dbReference type="InterPro" id="IPR051722">
    <property type="entry name" value="Endocytosis_PI4K-reg_protein"/>
</dbReference>
<keyword evidence="6" id="KW-1185">Reference proteome</keyword>
<feature type="compositionally biased region" description="Polar residues" evidence="4">
    <location>
        <begin position="782"/>
        <end position="794"/>
    </location>
</feature>
<dbReference type="EMBL" id="JAWRVE010000110">
    <property type="protein sequence ID" value="KAL1857679.1"/>
    <property type="molecule type" value="Genomic_DNA"/>
</dbReference>
<feature type="region of interest" description="Disordered" evidence="4">
    <location>
        <begin position="1082"/>
        <end position="1133"/>
    </location>
</feature>
<feature type="region of interest" description="Disordered" evidence="4">
    <location>
        <begin position="733"/>
        <end position="851"/>
    </location>
</feature>
<dbReference type="SUPFAM" id="SSF48452">
    <property type="entry name" value="TPR-like"/>
    <property type="match status" value="1"/>
</dbReference>
<evidence type="ECO:0000256" key="2">
    <source>
        <dbReference type="ARBA" id="ARBA00038251"/>
    </source>
</evidence>
<comment type="similarity">
    <text evidence="2">Belongs to the YPP1 family.</text>
</comment>
<evidence type="ECO:0000256" key="4">
    <source>
        <dbReference type="SAM" id="MobiDB-lite"/>
    </source>
</evidence>
<sequence>MAPNPTKGRNYLDQLDTARCEGDWEAVPELVRKVRKHAPNRACLALTAEVEHGIVKSTKSQKPAAARPDTAGSGNVPATEIEVAAHLPKVLTLIDEEHTYAEDRFQAQVCVGWLHWVVGEYNLAFVRLPEGFEENQVESLENISEWTRVCMLKSAYLRANCLARNGKEVDALAVFEAAIPQSSSSWSSQSAKKELRYWSELFLTEYCMLSNGCRGKGDVSLEDDNSLAGFRSWARWWDASKGTSMAGGYGFKGSVPRRRIWFEYYEALSTILQEDLPYPMKHLLPAQNEPAARGQLLLELKKAESAFEALLLNETTFPRADEDREEVELFVEMFMRNWTILTGRGWSERDLGQGGKAGLSASTLEMLYRASTKTYHSTAILRNLFIVHLSVAEFELALKAFDSYFDIVQKGKARVEKTGHEEKTLDDDATVLETICLCISVLSRFGEREAAERAMDLASELEHWLGKIDSPQPSGAMASVREDGGRSSATGDRVPAKILALAWQSIGLAHAQWARTTFDPSSRTDVQKKAMKSLRISLSADFATSADARGVFALGLLLAEQRELTTAIELVKTALLTRAPGDEMLVLHNGPFWRERSLIPLWHLLSLLLSARQEYVLAARTCECAFEQFRDPVVLFGRQAQFKSDHLNEAEKDPDAGQGLVDEMDDFEKENILEIKMTQLAIVEVTEGPRVAVNASLELLTLFSRLFGSVQSKQTLEPPKAAVLPRTSGTFRSIRSGIFGNRNSRADRRDSNGTVRATDENAESTQPRPQTQQTIQTISRAPTIQITQENGSPRSTRRKSTSNEKRSESARRDSLRKRESQGARRRAASTGPAPHVATVVDGDTFYTPMPGPEGLQASDFFTFANKRNPLSRPSSASRANSQMSDWSARPPPPDMSGIALEGMEPVGAVLPVIQFDKDQVKARRSAILLKIWLMIAGFYRRAEMYDDAKGAVNEAQKLVQTMESEMGKTSADSGKKSSGSSSLRKPGWGGQKSIEELWADVWSENAHLQLEKGDVDAARKDFEAALTHFPDHPQAIVGLSNILLDLYCEKTVPPPAFPRLDLVGGSEAMPGTDQSTAELVYPERKHADSPKPLPTGPLGLGAFKSQKQEPLKQNGLPKSPTSPHHESHLEPPYKAASIPKVDRLASRDRAYGLLSNLTKLGTGWNYSEAWFALARAHEESGQLDKAKDVLWWCVELEEGVGVREWDCVNTGGYVL</sequence>
<feature type="region of interest" description="Disordered" evidence="4">
    <location>
        <begin position="866"/>
        <end position="899"/>
    </location>
</feature>
<dbReference type="Pfam" id="PF13432">
    <property type="entry name" value="TPR_16"/>
    <property type="match status" value="1"/>
</dbReference>
<dbReference type="Proteomes" id="UP001583177">
    <property type="component" value="Unassembled WGS sequence"/>
</dbReference>
<dbReference type="SMART" id="SM00028">
    <property type="entry name" value="TPR"/>
    <property type="match status" value="5"/>
</dbReference>
<gene>
    <name evidence="5" type="ORF">Daus18300_010199</name>
</gene>